<feature type="domain" description="Glycosyltransferase 2-like" evidence="1">
    <location>
        <begin position="16"/>
        <end position="141"/>
    </location>
</feature>
<reference evidence="2 3" key="1">
    <citation type="journal article" date="2019" name="Int. J. Syst. Evol. Microbiol.">
        <title>The Global Catalogue of Microorganisms (GCM) 10K type strain sequencing project: providing services to taxonomists for standard genome sequencing and annotation.</title>
        <authorList>
            <consortium name="The Broad Institute Genomics Platform"/>
            <consortium name="The Broad Institute Genome Sequencing Center for Infectious Disease"/>
            <person name="Wu L."/>
            <person name="Ma J."/>
        </authorList>
    </citation>
    <scope>NUCLEOTIDE SEQUENCE [LARGE SCALE GENOMIC DNA]</scope>
    <source>
        <strain evidence="2 3">JCM 14323</strain>
    </source>
</reference>
<proteinExistence type="predicted"/>
<organism evidence="2 3">
    <name type="scientific">Agromyces salentinus</name>
    <dbReference type="NCBI Taxonomy" id="269421"/>
    <lineage>
        <taxon>Bacteria</taxon>
        <taxon>Bacillati</taxon>
        <taxon>Actinomycetota</taxon>
        <taxon>Actinomycetes</taxon>
        <taxon>Micrococcales</taxon>
        <taxon>Microbacteriaceae</taxon>
        <taxon>Agromyces</taxon>
    </lineage>
</organism>
<comment type="caution">
    <text evidence="2">The sequence shown here is derived from an EMBL/GenBank/DDBJ whole genome shotgun (WGS) entry which is preliminary data.</text>
</comment>
<dbReference type="Proteomes" id="UP001501746">
    <property type="component" value="Unassembled WGS sequence"/>
</dbReference>
<dbReference type="PANTHER" id="PTHR43685:SF2">
    <property type="entry name" value="GLYCOSYLTRANSFERASE 2-LIKE DOMAIN-CONTAINING PROTEIN"/>
    <property type="match status" value="1"/>
</dbReference>
<name>A0ABN2MTP5_9MICO</name>
<evidence type="ECO:0000259" key="1">
    <source>
        <dbReference type="Pfam" id="PF00535"/>
    </source>
</evidence>
<evidence type="ECO:0000313" key="2">
    <source>
        <dbReference type="EMBL" id="GAA1838422.1"/>
    </source>
</evidence>
<dbReference type="CDD" id="cd00761">
    <property type="entry name" value="Glyco_tranf_GTA_type"/>
    <property type="match status" value="1"/>
</dbReference>
<dbReference type="InterPro" id="IPR050834">
    <property type="entry name" value="Glycosyltransf_2"/>
</dbReference>
<evidence type="ECO:0000313" key="3">
    <source>
        <dbReference type="Proteomes" id="UP001501746"/>
    </source>
</evidence>
<accession>A0ABN2MTP5</accession>
<gene>
    <name evidence="2" type="ORF">GCM10009750_25060</name>
</gene>
<dbReference type="SUPFAM" id="SSF53448">
    <property type="entry name" value="Nucleotide-diphospho-sugar transferases"/>
    <property type="match status" value="1"/>
</dbReference>
<dbReference type="PANTHER" id="PTHR43685">
    <property type="entry name" value="GLYCOSYLTRANSFERASE"/>
    <property type="match status" value="1"/>
</dbReference>
<sequence length="339" mass="38003">MTKGRPVNGSDAPVVSVVLPTYNAEKHIGRAIERLLEQSYALIEIVVVDDRSEDMTVDEIMRYSGDPRLKLVRLPVNQGVANARNVGLDAVSGDYVWFVDADDEWSSDFVQVMLRAALEDAADVVVCSAAFRFGRDLSRKEFVARYRSRKRDLAGEDALEVLLLGTGALWNKLFKRSSLLVRPFPPLSSKSDHGGLLAMLPMLKFVSIVPDVLYTYVQRDGSISNGGVRQPENFLALLSIAKNHLDTVPHTARSRRLSARFRCGIVGRALRENWRYSSEANDQTRRFNSQLTWAQLVSSIVDPRTFLTCAAAKCAPAMSRNLFRRLGRNRWSTRGWVAD</sequence>
<dbReference type="InterPro" id="IPR029044">
    <property type="entry name" value="Nucleotide-diphossugar_trans"/>
</dbReference>
<dbReference type="Gene3D" id="3.90.550.10">
    <property type="entry name" value="Spore Coat Polysaccharide Biosynthesis Protein SpsA, Chain A"/>
    <property type="match status" value="1"/>
</dbReference>
<keyword evidence="3" id="KW-1185">Reference proteome</keyword>
<dbReference type="EMBL" id="BAAANK010000006">
    <property type="protein sequence ID" value="GAA1838422.1"/>
    <property type="molecule type" value="Genomic_DNA"/>
</dbReference>
<dbReference type="Pfam" id="PF00535">
    <property type="entry name" value="Glycos_transf_2"/>
    <property type="match status" value="1"/>
</dbReference>
<dbReference type="InterPro" id="IPR001173">
    <property type="entry name" value="Glyco_trans_2-like"/>
</dbReference>
<protein>
    <recommendedName>
        <fullName evidence="1">Glycosyltransferase 2-like domain-containing protein</fullName>
    </recommendedName>
</protein>